<feature type="compositionally biased region" description="Polar residues" evidence="12">
    <location>
        <begin position="647"/>
        <end position="656"/>
    </location>
</feature>
<comment type="similarity">
    <text evidence="4">Belongs to the SLA1 family.</text>
</comment>
<dbReference type="InterPro" id="IPR001452">
    <property type="entry name" value="SH3_domain"/>
</dbReference>
<dbReference type="Pfam" id="PF00018">
    <property type="entry name" value="SH3_1"/>
    <property type="match status" value="2"/>
</dbReference>
<dbReference type="SMART" id="SM00326">
    <property type="entry name" value="SH3"/>
    <property type="match status" value="3"/>
</dbReference>
<dbReference type="Pfam" id="PF24081">
    <property type="entry name" value="PH_SLA1"/>
    <property type="match status" value="1"/>
</dbReference>
<keyword evidence="10" id="KW-0206">Cytoskeleton</keyword>
<dbReference type="AlphaFoldDB" id="A0A067MG87"/>
<feature type="region of interest" description="Disordered" evidence="12">
    <location>
        <begin position="372"/>
        <end position="462"/>
    </location>
</feature>
<dbReference type="InterPro" id="IPR056996">
    <property type="entry name" value="PH_SLA1"/>
</dbReference>
<evidence type="ECO:0000256" key="2">
    <source>
        <dbReference type="ARBA" id="ARBA00004134"/>
    </source>
</evidence>
<evidence type="ECO:0000256" key="6">
    <source>
        <dbReference type="ARBA" id="ARBA00022443"/>
    </source>
</evidence>
<dbReference type="GO" id="GO:0003779">
    <property type="term" value="F:actin binding"/>
    <property type="evidence" value="ECO:0007669"/>
    <property type="project" value="UniProtKB-KW"/>
</dbReference>
<dbReference type="Gene3D" id="2.30.30.700">
    <property type="entry name" value="SLA1 homology domain 1"/>
    <property type="match status" value="1"/>
</dbReference>
<feature type="region of interest" description="Disordered" evidence="12">
    <location>
        <begin position="825"/>
        <end position="847"/>
    </location>
</feature>
<feature type="compositionally biased region" description="Pro residues" evidence="12">
    <location>
        <begin position="538"/>
        <end position="549"/>
    </location>
</feature>
<feature type="domain" description="SH3" evidence="13">
    <location>
        <begin position="312"/>
        <end position="373"/>
    </location>
</feature>
<feature type="region of interest" description="Disordered" evidence="12">
    <location>
        <begin position="698"/>
        <end position="813"/>
    </location>
</feature>
<evidence type="ECO:0000256" key="7">
    <source>
        <dbReference type="ARBA" id="ARBA00022583"/>
    </source>
</evidence>
<dbReference type="Gene3D" id="1.10.150.50">
    <property type="entry name" value="Transcription Factor, Ets-1"/>
    <property type="match status" value="1"/>
</dbReference>
<dbReference type="Gene3D" id="2.30.30.40">
    <property type="entry name" value="SH3 Domains"/>
    <property type="match status" value="3"/>
</dbReference>
<dbReference type="CDD" id="cd11773">
    <property type="entry name" value="SH3_Sla1p_1"/>
    <property type="match status" value="1"/>
</dbReference>
<feature type="compositionally biased region" description="Low complexity" evidence="12">
    <location>
        <begin position="707"/>
        <end position="727"/>
    </location>
</feature>
<evidence type="ECO:0000256" key="5">
    <source>
        <dbReference type="ARBA" id="ARBA00020357"/>
    </source>
</evidence>
<dbReference type="FunCoup" id="A0A067MG87">
    <property type="interactions" value="195"/>
</dbReference>
<accession>A0A067MG87</accession>
<dbReference type="GO" id="GO:0005886">
    <property type="term" value="C:plasma membrane"/>
    <property type="evidence" value="ECO:0007669"/>
    <property type="project" value="UniProtKB-SubCell"/>
</dbReference>
<evidence type="ECO:0000259" key="13">
    <source>
        <dbReference type="PROSITE" id="PS50002"/>
    </source>
</evidence>
<dbReference type="InterPro" id="IPR035800">
    <property type="entry name" value="Sla1_SH3_1"/>
</dbReference>
<dbReference type="EMBL" id="KL198042">
    <property type="protein sequence ID" value="KDQ13730.1"/>
    <property type="molecule type" value="Genomic_DNA"/>
</dbReference>
<dbReference type="InterPro" id="IPR007131">
    <property type="entry name" value="SHD1"/>
</dbReference>
<dbReference type="InterPro" id="IPR013761">
    <property type="entry name" value="SAM/pointed_sf"/>
</dbReference>
<keyword evidence="10" id="KW-0963">Cytoplasm</keyword>
<keyword evidence="9" id="KW-0009">Actin-binding</keyword>
<evidence type="ECO:0000256" key="11">
    <source>
        <dbReference type="PROSITE-ProRule" id="PRU00192"/>
    </source>
</evidence>
<feature type="region of interest" description="Disordered" evidence="12">
    <location>
        <begin position="517"/>
        <end position="549"/>
    </location>
</feature>
<organism evidence="14 15">
    <name type="scientific">Botryobasidium botryosum (strain FD-172 SS1)</name>
    <dbReference type="NCBI Taxonomy" id="930990"/>
    <lineage>
        <taxon>Eukaryota</taxon>
        <taxon>Fungi</taxon>
        <taxon>Dikarya</taxon>
        <taxon>Basidiomycota</taxon>
        <taxon>Agaricomycotina</taxon>
        <taxon>Agaricomycetes</taxon>
        <taxon>Cantharellales</taxon>
        <taxon>Botryobasidiaceae</taxon>
        <taxon>Botryobasidium</taxon>
    </lineage>
</organism>
<dbReference type="GO" id="GO:0006897">
    <property type="term" value="P:endocytosis"/>
    <property type="evidence" value="ECO:0007669"/>
    <property type="project" value="UniProtKB-KW"/>
</dbReference>
<evidence type="ECO:0000256" key="12">
    <source>
        <dbReference type="SAM" id="MobiDB-lite"/>
    </source>
</evidence>
<dbReference type="STRING" id="930990.A0A067MG87"/>
<evidence type="ECO:0000256" key="3">
    <source>
        <dbReference type="ARBA" id="ARBA00004413"/>
    </source>
</evidence>
<feature type="compositionally biased region" description="Pro residues" evidence="12">
    <location>
        <begin position="758"/>
        <end position="767"/>
    </location>
</feature>
<evidence type="ECO:0000256" key="1">
    <source>
        <dbReference type="ARBA" id="ARBA00004125"/>
    </source>
</evidence>
<feature type="domain" description="SH3" evidence="13">
    <location>
        <begin position="76"/>
        <end position="135"/>
    </location>
</feature>
<keyword evidence="6 11" id="KW-0728">SH3 domain</keyword>
<dbReference type="Proteomes" id="UP000027195">
    <property type="component" value="Unassembled WGS sequence"/>
</dbReference>
<dbReference type="GO" id="GO:0030674">
    <property type="term" value="F:protein-macromolecule adaptor activity"/>
    <property type="evidence" value="ECO:0007669"/>
    <property type="project" value="InterPro"/>
</dbReference>
<dbReference type="SUPFAM" id="SSF50044">
    <property type="entry name" value="SH3-domain"/>
    <property type="match status" value="3"/>
</dbReference>
<dbReference type="PANTHER" id="PTHR15735:SF21">
    <property type="entry name" value="PROTEIN NERVOUS WRECK"/>
    <property type="match status" value="1"/>
</dbReference>
<dbReference type="PROSITE" id="PS50002">
    <property type="entry name" value="SH3"/>
    <property type="match status" value="3"/>
</dbReference>
<gene>
    <name evidence="14" type="ORF">BOTBODRAFT_133293</name>
</gene>
<dbReference type="InterPro" id="IPR036028">
    <property type="entry name" value="SH3-like_dom_sf"/>
</dbReference>
<dbReference type="HOGENOM" id="CLU_006319_0_0_1"/>
<sequence>MATAPTMNDFISLVKANFDYTAQSDDELSIAEEQLLFLVENDDPEWWKVKVKSDAGDNNGAVGLVPASYLEEAVPIFITKALYDYEASADGELSVKEDESLRVYEMEDDWWLAKSDTPGGRLGYVPGTYCEAPTTTAVPDAVSSARPTSVYSDPGELVAASSEKAKADADAIQTWAVAEVDQKGKKRKGTLGVGNGAIFFASESDKAPVQQWPTTNVVNISLDKSKHVFLEISGTSPTSLHFNAGSKETAEAIVAKLESSREISLETTIPAVANTSSKKKNGVSVHFASSPIEITPRAEVEDEDSESEVAAEAGAPAIVLYDFVADGEDEMSVKENEELFVIDSVSSDDWWKCRNIHGEEGVVPASYIDIRKSSPSDSASTEPTKTAPKDVLPSRSENTKLEEKSETGRVRQAGNSPSKPAPRAEASRSEPVKPSEPLAASTPSKRDSLDKPRPGNTRVWHDRTGQFKVEAEFLGVKDGKVRLHKINGVVIEVPTEKMAPDDMARIERLLGKRSSVAVDDDNTPLANIPVVRKRDPPQSRPRPNPPPKRPSYDWFEFFLSAGCDVDDCTRYAASFDRDKIDPSLLPDIKPDTLRALGLREGDIIRVIKAIERRKPSKRNDPSTLEQVRKDEELARQMQELEDKGISTRANSASSPAPNLFAGPNGALKNNSQRRGRPQPSAKTAPTAVDLAAIASVSDQVRSGSPRVGSPAVSAASTPAASTPAAGPGLIDSPSGFDDDAWTPRPSSTAGVKSTTPVPATPIPPPITTTPTAPSVAPAPPVTSAAVQPAPQSPPSIQRPATTTPASPSTSQAPDTFDILAKISQMRPPSAPVGGSQTGVNPSYGQSVPQTTPGYHAGLGMTGSPSPIGQLQAQQTGFSHNLSAPRGPFAPVPTNQALLAPLIPTTTGFQSFVPTRAVTNPSPASFHSPASMVPQATGYQPSPSPWQPGIHGGAMSGPSPFAGSPVNLPTFAGNNFQSGMGAPGNSYMTSQPTGLAPATTGFFSGQPSYMNPNPVVSPPPANHSPASIFASMKSGTFGSTADPQPSDKYNALRQNNGPQPFIPQQTGWTGQNNIQQPGLQQGSFTGWQH</sequence>
<evidence type="ECO:0000256" key="9">
    <source>
        <dbReference type="ARBA" id="ARBA00023203"/>
    </source>
</evidence>
<dbReference type="GO" id="GO:0030479">
    <property type="term" value="C:actin cortical patch"/>
    <property type="evidence" value="ECO:0007669"/>
    <property type="project" value="UniProtKB-SubCell"/>
</dbReference>
<evidence type="ECO:0000313" key="14">
    <source>
        <dbReference type="EMBL" id="KDQ13730.1"/>
    </source>
</evidence>
<keyword evidence="7" id="KW-0254">Endocytosis</keyword>
<dbReference type="CDD" id="cd00174">
    <property type="entry name" value="SH3"/>
    <property type="match status" value="1"/>
</dbReference>
<feature type="domain" description="SH3" evidence="13">
    <location>
        <begin position="9"/>
        <end position="75"/>
    </location>
</feature>
<feature type="region of interest" description="Disordered" evidence="12">
    <location>
        <begin position="1034"/>
        <end position="1088"/>
    </location>
</feature>
<protein>
    <recommendedName>
        <fullName evidence="5">Actin cytoskeleton-regulatory complex protein SLA1</fullName>
    </recommendedName>
</protein>
<feature type="compositionally biased region" description="Polar residues" evidence="12">
    <location>
        <begin position="1051"/>
        <end position="1088"/>
    </location>
</feature>
<dbReference type="Pfam" id="PF03983">
    <property type="entry name" value="SHD1"/>
    <property type="match status" value="1"/>
</dbReference>
<feature type="compositionally biased region" description="Low complexity" evidence="12">
    <location>
        <begin position="768"/>
        <end position="813"/>
    </location>
</feature>
<feature type="compositionally biased region" description="Polar residues" evidence="12">
    <location>
        <begin position="744"/>
        <end position="753"/>
    </location>
</feature>
<evidence type="ECO:0000256" key="10">
    <source>
        <dbReference type="ARBA" id="ARBA00023212"/>
    </source>
</evidence>
<feature type="compositionally biased region" description="Polar residues" evidence="12">
    <location>
        <begin position="837"/>
        <end position="847"/>
    </location>
</feature>
<feature type="compositionally biased region" description="Basic and acidic residues" evidence="12">
    <location>
        <begin position="397"/>
        <end position="409"/>
    </location>
</feature>
<dbReference type="PRINTS" id="PR00452">
    <property type="entry name" value="SH3DOMAIN"/>
</dbReference>
<dbReference type="PANTHER" id="PTHR15735">
    <property type="entry name" value="FCH AND DOUBLE SH3 DOMAINS PROTEIN"/>
    <property type="match status" value="1"/>
</dbReference>
<dbReference type="OrthoDB" id="5971719at2759"/>
<feature type="region of interest" description="Disordered" evidence="12">
    <location>
        <begin position="644"/>
        <end position="685"/>
    </location>
</feature>
<feature type="compositionally biased region" description="Polar residues" evidence="12">
    <location>
        <begin position="375"/>
        <end position="384"/>
    </location>
</feature>
<feature type="compositionally biased region" description="Basic and acidic residues" evidence="12">
    <location>
        <begin position="444"/>
        <end position="462"/>
    </location>
</feature>
<keyword evidence="15" id="KW-1185">Reference proteome</keyword>
<comment type="subcellular location">
    <subcellularLocation>
        <location evidence="3">Cell membrane</location>
        <topology evidence="3">Peripheral membrane protein</topology>
        <orientation evidence="3">Cytoplasmic side</orientation>
    </subcellularLocation>
    <subcellularLocation>
        <location evidence="2">Cytoplasm</location>
        <location evidence="2">Cytoskeleton</location>
        <location evidence="2">Actin patch</location>
    </subcellularLocation>
    <subcellularLocation>
        <location evidence="1">Endosome membrane</location>
        <topology evidence="1">Peripheral membrane protein</topology>
        <orientation evidence="1">Cytoplasmic side</orientation>
    </subcellularLocation>
</comment>
<evidence type="ECO:0000256" key="8">
    <source>
        <dbReference type="ARBA" id="ARBA00022753"/>
    </source>
</evidence>
<evidence type="ECO:0000256" key="4">
    <source>
        <dbReference type="ARBA" id="ARBA00007948"/>
    </source>
</evidence>
<reference evidence="15" key="1">
    <citation type="journal article" date="2014" name="Proc. Natl. Acad. Sci. U.S.A.">
        <title>Extensive sampling of basidiomycete genomes demonstrates inadequacy of the white-rot/brown-rot paradigm for wood decay fungi.</title>
        <authorList>
            <person name="Riley R."/>
            <person name="Salamov A.A."/>
            <person name="Brown D.W."/>
            <person name="Nagy L.G."/>
            <person name="Floudas D."/>
            <person name="Held B.W."/>
            <person name="Levasseur A."/>
            <person name="Lombard V."/>
            <person name="Morin E."/>
            <person name="Otillar R."/>
            <person name="Lindquist E.A."/>
            <person name="Sun H."/>
            <person name="LaButti K.M."/>
            <person name="Schmutz J."/>
            <person name="Jabbour D."/>
            <person name="Luo H."/>
            <person name="Baker S.E."/>
            <person name="Pisabarro A.G."/>
            <person name="Walton J.D."/>
            <person name="Blanchette R.A."/>
            <person name="Henrissat B."/>
            <person name="Martin F."/>
            <person name="Cullen D."/>
            <person name="Hibbett D.S."/>
            <person name="Grigoriev I.V."/>
        </authorList>
    </citation>
    <scope>NUCLEOTIDE SEQUENCE [LARGE SCALE GENOMIC DNA]</scope>
    <source>
        <strain evidence="15">FD-172 SS1</strain>
    </source>
</reference>
<dbReference type="InParanoid" id="A0A067MG87"/>
<proteinExistence type="inferred from homology"/>
<dbReference type="GO" id="GO:0010008">
    <property type="term" value="C:endosome membrane"/>
    <property type="evidence" value="ECO:0007669"/>
    <property type="project" value="UniProtKB-SubCell"/>
</dbReference>
<dbReference type="Pfam" id="PF14604">
    <property type="entry name" value="SH3_9"/>
    <property type="match status" value="1"/>
</dbReference>
<dbReference type="GO" id="GO:0042802">
    <property type="term" value="F:identical protein binding"/>
    <property type="evidence" value="ECO:0007669"/>
    <property type="project" value="InterPro"/>
</dbReference>
<evidence type="ECO:0000313" key="15">
    <source>
        <dbReference type="Proteomes" id="UP000027195"/>
    </source>
</evidence>
<name>A0A067MG87_BOTB1</name>
<dbReference type="GO" id="GO:0043130">
    <property type="term" value="F:ubiquitin binding"/>
    <property type="evidence" value="ECO:0007669"/>
    <property type="project" value="InterPro"/>
</dbReference>
<keyword evidence="8" id="KW-0967">Endosome</keyword>